<dbReference type="AlphaFoldDB" id="A0A9Q3F878"/>
<keyword evidence="2" id="KW-1185">Reference proteome</keyword>
<reference evidence="1" key="1">
    <citation type="submission" date="2021-03" db="EMBL/GenBank/DDBJ databases">
        <title>Draft genome sequence of rust myrtle Austropuccinia psidii MF-1, a brazilian biotype.</title>
        <authorList>
            <person name="Quecine M.C."/>
            <person name="Pachon D.M.R."/>
            <person name="Bonatelli M.L."/>
            <person name="Correr F.H."/>
            <person name="Franceschini L.M."/>
            <person name="Leite T.F."/>
            <person name="Margarido G.R.A."/>
            <person name="Almeida C.A."/>
            <person name="Ferrarezi J.A."/>
            <person name="Labate C.A."/>
        </authorList>
    </citation>
    <scope>NUCLEOTIDE SEQUENCE</scope>
    <source>
        <strain evidence="1">MF-1</strain>
    </source>
</reference>
<evidence type="ECO:0000313" key="1">
    <source>
        <dbReference type="EMBL" id="MBW0532206.1"/>
    </source>
</evidence>
<accession>A0A9Q3F878</accession>
<proteinExistence type="predicted"/>
<sequence length="147" mass="17099">MSPVHLRNLGFQKNQPEDTLDTMVDGKTLREIIPILPFTFQFKRNLKPEYWKDMDQGPAPPTPQRFISMEHGQKEVQLCIPLGRTCNKLPEDLAQRDRLQRPYDNHQRLESHQEFQTPGCEGKWDTPGKILSQSLVIDFTSRKREAG</sequence>
<organism evidence="1 2">
    <name type="scientific">Austropuccinia psidii MF-1</name>
    <dbReference type="NCBI Taxonomy" id="1389203"/>
    <lineage>
        <taxon>Eukaryota</taxon>
        <taxon>Fungi</taxon>
        <taxon>Dikarya</taxon>
        <taxon>Basidiomycota</taxon>
        <taxon>Pucciniomycotina</taxon>
        <taxon>Pucciniomycetes</taxon>
        <taxon>Pucciniales</taxon>
        <taxon>Sphaerophragmiaceae</taxon>
        <taxon>Austropuccinia</taxon>
    </lineage>
</organism>
<comment type="caution">
    <text evidence="1">The sequence shown here is derived from an EMBL/GenBank/DDBJ whole genome shotgun (WGS) entry which is preliminary data.</text>
</comment>
<gene>
    <name evidence="1" type="ORF">O181_071921</name>
</gene>
<dbReference type="EMBL" id="AVOT02037512">
    <property type="protein sequence ID" value="MBW0532206.1"/>
    <property type="molecule type" value="Genomic_DNA"/>
</dbReference>
<name>A0A9Q3F878_9BASI</name>
<protein>
    <submittedName>
        <fullName evidence="1">Uncharacterized protein</fullName>
    </submittedName>
</protein>
<dbReference type="Proteomes" id="UP000765509">
    <property type="component" value="Unassembled WGS sequence"/>
</dbReference>
<evidence type="ECO:0000313" key="2">
    <source>
        <dbReference type="Proteomes" id="UP000765509"/>
    </source>
</evidence>